<proteinExistence type="inferred from homology"/>
<keyword evidence="5" id="KW-1185">Reference proteome</keyword>
<dbReference type="GO" id="GO:0000056">
    <property type="term" value="P:ribosomal small subunit export from nucleus"/>
    <property type="evidence" value="ECO:0007669"/>
    <property type="project" value="TreeGrafter"/>
</dbReference>
<organism evidence="4 5">
    <name type="scientific">Thraustotheca clavata</name>
    <dbReference type="NCBI Taxonomy" id="74557"/>
    <lineage>
        <taxon>Eukaryota</taxon>
        <taxon>Sar</taxon>
        <taxon>Stramenopiles</taxon>
        <taxon>Oomycota</taxon>
        <taxon>Saprolegniomycetes</taxon>
        <taxon>Saprolegniales</taxon>
        <taxon>Achlyaceae</taxon>
        <taxon>Thraustotheca</taxon>
    </lineage>
</organism>
<dbReference type="GO" id="GO:0005634">
    <property type="term" value="C:nucleus"/>
    <property type="evidence" value="ECO:0007669"/>
    <property type="project" value="TreeGrafter"/>
</dbReference>
<comment type="caution">
    <text evidence="4">The sequence shown here is derived from an EMBL/GenBank/DDBJ whole genome shotgun (WGS) entry which is preliminary data.</text>
</comment>
<dbReference type="PANTHER" id="PTHR21531:SF0">
    <property type="entry name" value="PROTEIN LTV1 HOMOLOG"/>
    <property type="match status" value="1"/>
</dbReference>
<feature type="compositionally biased region" description="Basic and acidic residues" evidence="3">
    <location>
        <begin position="584"/>
        <end position="596"/>
    </location>
</feature>
<comment type="similarity">
    <text evidence="1">Belongs to the LTV1 family.</text>
</comment>
<dbReference type="EMBL" id="JNBS01000319">
    <property type="protein sequence ID" value="OQS06644.1"/>
    <property type="molecule type" value="Genomic_DNA"/>
</dbReference>
<dbReference type="Proteomes" id="UP000243217">
    <property type="component" value="Unassembled WGS sequence"/>
</dbReference>
<name>A0A1W0A8M6_9STRA</name>
<dbReference type="STRING" id="74557.A0A1W0A8M6"/>
<evidence type="ECO:0000256" key="3">
    <source>
        <dbReference type="SAM" id="MobiDB-lite"/>
    </source>
</evidence>
<feature type="coiled-coil region" evidence="2">
    <location>
        <begin position="465"/>
        <end position="492"/>
    </location>
</feature>
<accession>A0A1W0A8M6</accession>
<feature type="region of interest" description="Disordered" evidence="3">
    <location>
        <begin position="584"/>
        <end position="613"/>
    </location>
</feature>
<evidence type="ECO:0000256" key="2">
    <source>
        <dbReference type="SAM" id="Coils"/>
    </source>
</evidence>
<dbReference type="InterPro" id="IPR007307">
    <property type="entry name" value="Ltv1"/>
</dbReference>
<reference evidence="4 5" key="1">
    <citation type="journal article" date="2014" name="Genome Biol. Evol.">
        <title>The secreted proteins of Achlya hypogyna and Thraustotheca clavata identify the ancestral oomycete secretome and reveal gene acquisitions by horizontal gene transfer.</title>
        <authorList>
            <person name="Misner I."/>
            <person name="Blouin N."/>
            <person name="Leonard G."/>
            <person name="Richards T.A."/>
            <person name="Lane C.E."/>
        </authorList>
    </citation>
    <scope>NUCLEOTIDE SEQUENCE [LARGE SCALE GENOMIC DNA]</scope>
    <source>
        <strain evidence="4 5">ATCC 34112</strain>
    </source>
</reference>
<sequence>MSTSVQWMYTVKQVESANKLYAFRLTTPQDSWTVLISPSDLRNFRQTLDTLYRNEVLNGNHTSFWGRQLRNLLKLPFPLFEWSPWLPSKMTQVIQSLLLFYDSAVQDTSSSFLLYVLKGLLRVFLGMPCTTSPSFDVSRQMELCLPTNAHPFSGKKKAFINKKEAQHFHVVHRSQRDPLINDPTASKYVLLSTTKEIDGTQPIYESDDDDLPDLVESNAPKQVKFGNVVAKDLVNELGMVNDGYDYSKHMKEIGRGHFYSAGGNFDEGASLLSKRVVLPDEVLASHTSEAERMLEAITITEDVMDEDLREALTNEEAFEELNDDFVIQAAEENEDDKNGNDGFDYDAHIAKLMAAADGIPKYAGHFSEDEEEFDEDDEEFSDEDGFYGESKDDAQRVLDEAFEKMLEEEYDDDMVGELDEEETRGKLVLEGDLLNSIVEDFVHIQQEVMDSEGRIGNPLRTGNHLKEVFAEIEAENAQYESEEEMVEMANMDDVAELNPYLAPRVDDQWDCETIVSTYSNLDNHPTLLREPREKKSKKKNPNHIILSSKTGMPLNITPISEEVESQDDAVINVGSVAPQLIRNRRETKEEKKERKMLAKNHKNERRTEKKETKMVFKDEKIRQLNQHGPRAGSVSFFKY</sequence>
<dbReference type="GO" id="GO:0030688">
    <property type="term" value="C:preribosome, small subunit precursor"/>
    <property type="evidence" value="ECO:0007669"/>
    <property type="project" value="TreeGrafter"/>
</dbReference>
<gene>
    <name evidence="4" type="ORF">THRCLA_01317</name>
</gene>
<dbReference type="GO" id="GO:0042274">
    <property type="term" value="P:ribosomal small subunit biogenesis"/>
    <property type="evidence" value="ECO:0007669"/>
    <property type="project" value="InterPro"/>
</dbReference>
<evidence type="ECO:0000256" key="1">
    <source>
        <dbReference type="ARBA" id="ARBA00009078"/>
    </source>
</evidence>
<dbReference type="AlphaFoldDB" id="A0A1W0A8M6"/>
<evidence type="ECO:0000313" key="5">
    <source>
        <dbReference type="Proteomes" id="UP000243217"/>
    </source>
</evidence>
<evidence type="ECO:0000313" key="4">
    <source>
        <dbReference type="EMBL" id="OQS06644.1"/>
    </source>
</evidence>
<dbReference type="GO" id="GO:0005829">
    <property type="term" value="C:cytosol"/>
    <property type="evidence" value="ECO:0007669"/>
    <property type="project" value="TreeGrafter"/>
</dbReference>
<keyword evidence="2" id="KW-0175">Coiled coil</keyword>
<dbReference type="OrthoDB" id="5852896at2759"/>
<dbReference type="PANTHER" id="PTHR21531">
    <property type="entry name" value="LOW-TEMPERATURE VIABILITY PROTEIN LTV1-RELATED"/>
    <property type="match status" value="1"/>
</dbReference>
<feature type="region of interest" description="Disordered" evidence="3">
    <location>
        <begin position="528"/>
        <end position="549"/>
    </location>
</feature>
<dbReference type="Pfam" id="PF04180">
    <property type="entry name" value="LTV"/>
    <property type="match status" value="1"/>
</dbReference>
<protein>
    <submittedName>
        <fullName evidence="4">Uncharacterized protein</fullName>
    </submittedName>
</protein>